<dbReference type="WBParaSite" id="HPLM_0001900001-mRNA-1">
    <property type="protein sequence ID" value="HPLM_0001900001-mRNA-1"/>
    <property type="gene ID" value="HPLM_0001900001"/>
</dbReference>
<reference evidence="4" key="1">
    <citation type="submission" date="2017-02" db="UniProtKB">
        <authorList>
            <consortium name="WormBaseParasite"/>
        </authorList>
    </citation>
    <scope>IDENTIFICATION</scope>
</reference>
<evidence type="ECO:0000256" key="1">
    <source>
        <dbReference type="SAM" id="Phobius"/>
    </source>
</evidence>
<proteinExistence type="predicted"/>
<organism evidence="4">
    <name type="scientific">Haemonchus placei</name>
    <name type="common">Barber's pole worm</name>
    <dbReference type="NCBI Taxonomy" id="6290"/>
    <lineage>
        <taxon>Eukaryota</taxon>
        <taxon>Metazoa</taxon>
        <taxon>Ecdysozoa</taxon>
        <taxon>Nematoda</taxon>
        <taxon>Chromadorea</taxon>
        <taxon>Rhabditida</taxon>
        <taxon>Rhabditina</taxon>
        <taxon>Rhabditomorpha</taxon>
        <taxon>Strongyloidea</taxon>
        <taxon>Trichostrongylidae</taxon>
        <taxon>Haemonchus</taxon>
    </lineage>
</organism>
<keyword evidence="1" id="KW-1133">Transmembrane helix</keyword>
<gene>
    <name evidence="2" type="ORF">HPLM_LOCUS18992</name>
</gene>
<name>A0A0N4X3Q8_HAEPC</name>
<keyword evidence="1" id="KW-0812">Transmembrane</keyword>
<reference evidence="2 3" key="2">
    <citation type="submission" date="2018-11" db="EMBL/GenBank/DDBJ databases">
        <authorList>
            <consortium name="Pathogen Informatics"/>
        </authorList>
    </citation>
    <scope>NUCLEOTIDE SEQUENCE [LARGE SCALE GENOMIC DNA]</scope>
    <source>
        <strain evidence="2 3">MHpl1</strain>
    </source>
</reference>
<evidence type="ECO:0000313" key="3">
    <source>
        <dbReference type="Proteomes" id="UP000268014"/>
    </source>
</evidence>
<protein>
    <submittedName>
        <fullName evidence="4">Ovule protein</fullName>
    </submittedName>
</protein>
<evidence type="ECO:0000313" key="2">
    <source>
        <dbReference type="EMBL" id="VDO74406.1"/>
    </source>
</evidence>
<sequence length="44" mass="4819">MGCITFIVITSCCCSLTSLLPQTTIVLFHALAMFLSTMLQKHSL</sequence>
<feature type="transmembrane region" description="Helical" evidence="1">
    <location>
        <begin position="6"/>
        <end position="35"/>
    </location>
</feature>
<keyword evidence="3" id="KW-1185">Reference proteome</keyword>
<dbReference type="AlphaFoldDB" id="A0A0N4X3Q8"/>
<evidence type="ECO:0000313" key="4">
    <source>
        <dbReference type="WBParaSite" id="HPLM_0001900001-mRNA-1"/>
    </source>
</evidence>
<dbReference type="Proteomes" id="UP000268014">
    <property type="component" value="Unassembled WGS sequence"/>
</dbReference>
<accession>A0A0N4X3Q8</accession>
<dbReference type="EMBL" id="UZAF01020974">
    <property type="protein sequence ID" value="VDO74406.1"/>
    <property type="molecule type" value="Genomic_DNA"/>
</dbReference>
<keyword evidence="1" id="KW-0472">Membrane</keyword>